<dbReference type="EMBL" id="CALOZG010000020">
    <property type="protein sequence ID" value="CAH4031789.1"/>
    <property type="molecule type" value="Genomic_DNA"/>
</dbReference>
<proteinExistence type="predicted"/>
<keyword evidence="3" id="KW-1185">Reference proteome</keyword>
<feature type="compositionally biased region" description="Basic residues" evidence="1">
    <location>
        <begin position="69"/>
        <end position="81"/>
    </location>
</feature>
<dbReference type="Proteomes" id="UP001152562">
    <property type="component" value="Unassembled WGS sequence"/>
</dbReference>
<reference evidence="2" key="1">
    <citation type="submission" date="2022-05" db="EMBL/GenBank/DDBJ databases">
        <authorList>
            <person name="Okamura Y."/>
        </authorList>
    </citation>
    <scope>NUCLEOTIDE SEQUENCE</scope>
</reference>
<feature type="compositionally biased region" description="Basic residues" evidence="1">
    <location>
        <begin position="121"/>
        <end position="137"/>
    </location>
</feature>
<feature type="region of interest" description="Disordered" evidence="1">
    <location>
        <begin position="66"/>
        <end position="137"/>
    </location>
</feature>
<sequence>MCASTSNCRTALELRDTKLKPGMIVVRTDDEGTSLGGLLRAATDGWDCAYRVVGALTSHCVTTLAPPRRSPRASRCARHPPCRPPAPLVTFHNRPDDNHRQSTPFPMPLKPYLTVKSCPTHLKRVKSRDPKSRKKRE</sequence>
<gene>
    <name evidence="2" type="ORF">PIBRA_LOCUS8256</name>
</gene>
<organism evidence="2 3">
    <name type="scientific">Pieris brassicae</name>
    <name type="common">White butterfly</name>
    <name type="synonym">Large white butterfly</name>
    <dbReference type="NCBI Taxonomy" id="7116"/>
    <lineage>
        <taxon>Eukaryota</taxon>
        <taxon>Metazoa</taxon>
        <taxon>Ecdysozoa</taxon>
        <taxon>Arthropoda</taxon>
        <taxon>Hexapoda</taxon>
        <taxon>Insecta</taxon>
        <taxon>Pterygota</taxon>
        <taxon>Neoptera</taxon>
        <taxon>Endopterygota</taxon>
        <taxon>Lepidoptera</taxon>
        <taxon>Glossata</taxon>
        <taxon>Ditrysia</taxon>
        <taxon>Papilionoidea</taxon>
        <taxon>Pieridae</taxon>
        <taxon>Pierinae</taxon>
        <taxon>Pieris</taxon>
    </lineage>
</organism>
<name>A0A9P0TJH3_PIEBR</name>
<evidence type="ECO:0000313" key="2">
    <source>
        <dbReference type="EMBL" id="CAH4031789.1"/>
    </source>
</evidence>
<dbReference type="AlphaFoldDB" id="A0A9P0TJH3"/>
<comment type="caution">
    <text evidence="2">The sequence shown here is derived from an EMBL/GenBank/DDBJ whole genome shotgun (WGS) entry which is preliminary data.</text>
</comment>
<evidence type="ECO:0000313" key="3">
    <source>
        <dbReference type="Proteomes" id="UP001152562"/>
    </source>
</evidence>
<protein>
    <submittedName>
        <fullName evidence="2">Uncharacterized protein</fullName>
    </submittedName>
</protein>
<evidence type="ECO:0000256" key="1">
    <source>
        <dbReference type="SAM" id="MobiDB-lite"/>
    </source>
</evidence>
<accession>A0A9P0TJH3</accession>